<comment type="caution">
    <text evidence="2">The sequence shown here is derived from an EMBL/GenBank/DDBJ whole genome shotgun (WGS) entry which is preliminary data.</text>
</comment>
<evidence type="ECO:0000259" key="1">
    <source>
        <dbReference type="Pfam" id="PF01011"/>
    </source>
</evidence>
<keyword evidence="3" id="KW-1185">Reference proteome</keyword>
<protein>
    <recommendedName>
        <fullName evidence="1">Pyrrolo-quinoline quinone repeat domain-containing protein</fullName>
    </recommendedName>
</protein>
<dbReference type="Proteomes" id="UP000284006">
    <property type="component" value="Unassembled WGS sequence"/>
</dbReference>
<dbReference type="OrthoDB" id="9794322at2"/>
<proteinExistence type="predicted"/>
<feature type="domain" description="Pyrrolo-quinoline quinone repeat" evidence="1">
    <location>
        <begin position="2"/>
        <end position="56"/>
    </location>
</feature>
<dbReference type="EMBL" id="QYUP01000019">
    <property type="protein sequence ID" value="RJG26325.1"/>
    <property type="molecule type" value="Genomic_DNA"/>
</dbReference>
<gene>
    <name evidence="2" type="ORF">D3872_02255</name>
</gene>
<sequence length="66" mass="7198">MDPLTGQPCADFGDNGFVNLRVGMDKGRPEFYFPTVAPTVTRNLVIVGGLVWDRLASAGLYDSSYE</sequence>
<organism evidence="2 3">
    <name type="scientific">Massilia cavernae</name>
    <dbReference type="NCBI Taxonomy" id="2320864"/>
    <lineage>
        <taxon>Bacteria</taxon>
        <taxon>Pseudomonadati</taxon>
        <taxon>Pseudomonadota</taxon>
        <taxon>Betaproteobacteria</taxon>
        <taxon>Burkholderiales</taxon>
        <taxon>Oxalobacteraceae</taxon>
        <taxon>Telluria group</taxon>
        <taxon>Massilia</taxon>
    </lineage>
</organism>
<evidence type="ECO:0000313" key="2">
    <source>
        <dbReference type="EMBL" id="RJG26325.1"/>
    </source>
</evidence>
<dbReference type="Pfam" id="PF01011">
    <property type="entry name" value="PQQ"/>
    <property type="match status" value="1"/>
</dbReference>
<evidence type="ECO:0000313" key="3">
    <source>
        <dbReference type="Proteomes" id="UP000284006"/>
    </source>
</evidence>
<name>A0A418Y7E9_9BURK</name>
<dbReference type="RefSeq" id="WP_119809283.1">
    <property type="nucleotide sequence ID" value="NZ_QYUP01000019.1"/>
</dbReference>
<accession>A0A418Y7E9</accession>
<dbReference type="AlphaFoldDB" id="A0A418Y7E9"/>
<reference evidence="2 3" key="1">
    <citation type="submission" date="2018-09" db="EMBL/GenBank/DDBJ databases">
        <authorList>
            <person name="Zhu H."/>
        </authorList>
    </citation>
    <scope>NUCLEOTIDE SEQUENCE [LARGE SCALE GENOMIC DNA]</scope>
    <source>
        <strain evidence="2 3">K1S02-61</strain>
    </source>
</reference>
<dbReference type="InterPro" id="IPR002372">
    <property type="entry name" value="PQQ_rpt_dom"/>
</dbReference>